<evidence type="ECO:0000256" key="1">
    <source>
        <dbReference type="ARBA" id="ARBA00022723"/>
    </source>
</evidence>
<dbReference type="EMBL" id="JAGGKT010000003">
    <property type="protein sequence ID" value="MBP1931657.1"/>
    <property type="molecule type" value="Genomic_DNA"/>
</dbReference>
<reference evidence="3 4" key="1">
    <citation type="submission" date="2021-03" db="EMBL/GenBank/DDBJ databases">
        <title>Genomic Encyclopedia of Type Strains, Phase IV (KMG-IV): sequencing the most valuable type-strain genomes for metagenomic binning, comparative biology and taxonomic classification.</title>
        <authorList>
            <person name="Goeker M."/>
        </authorList>
    </citation>
    <scope>NUCLEOTIDE SEQUENCE [LARGE SCALE GENOMIC DNA]</scope>
    <source>
        <strain evidence="3 4">DSM 24738</strain>
    </source>
</reference>
<dbReference type="InterPro" id="IPR051785">
    <property type="entry name" value="MMCE/EMCE_epimerase"/>
</dbReference>
<dbReference type="RefSeq" id="WP_245203655.1">
    <property type="nucleotide sequence ID" value="NZ_JAGGKT010000003.1"/>
</dbReference>
<dbReference type="Proteomes" id="UP001519343">
    <property type="component" value="Unassembled WGS sequence"/>
</dbReference>
<feature type="domain" description="VOC" evidence="2">
    <location>
        <begin position="3"/>
        <end position="123"/>
    </location>
</feature>
<keyword evidence="1" id="KW-0479">Metal-binding</keyword>
<dbReference type="PROSITE" id="PS51819">
    <property type="entry name" value="VOC"/>
    <property type="match status" value="1"/>
</dbReference>
<dbReference type="InterPro" id="IPR037523">
    <property type="entry name" value="VOC_core"/>
</dbReference>
<evidence type="ECO:0000313" key="4">
    <source>
        <dbReference type="Proteomes" id="UP001519343"/>
    </source>
</evidence>
<dbReference type="Pfam" id="PF13669">
    <property type="entry name" value="Glyoxalase_4"/>
    <property type="match status" value="1"/>
</dbReference>
<dbReference type="PANTHER" id="PTHR43048:SF3">
    <property type="entry name" value="METHYLMALONYL-COA EPIMERASE, MITOCHONDRIAL"/>
    <property type="match status" value="1"/>
</dbReference>
<dbReference type="SUPFAM" id="SSF54593">
    <property type="entry name" value="Glyoxalase/Bleomycin resistance protein/Dihydroxybiphenyl dioxygenase"/>
    <property type="match status" value="1"/>
</dbReference>
<dbReference type="InterPro" id="IPR029068">
    <property type="entry name" value="Glyas_Bleomycin-R_OHBP_Dase"/>
</dbReference>
<name>A0ABS4GNM1_9BACL</name>
<dbReference type="EC" id="4.4.1.5" evidence="3"/>
<comment type="caution">
    <text evidence="3">The sequence shown here is derived from an EMBL/GenBank/DDBJ whole genome shotgun (WGS) entry which is preliminary data.</text>
</comment>
<dbReference type="PROSITE" id="PS00934">
    <property type="entry name" value="GLYOXALASE_I_1"/>
    <property type="match status" value="1"/>
</dbReference>
<evidence type="ECO:0000313" key="3">
    <source>
        <dbReference type="EMBL" id="MBP1931657.1"/>
    </source>
</evidence>
<gene>
    <name evidence="3" type="ORF">J2Z37_001658</name>
</gene>
<dbReference type="PANTHER" id="PTHR43048">
    <property type="entry name" value="METHYLMALONYL-COA EPIMERASE"/>
    <property type="match status" value="1"/>
</dbReference>
<dbReference type="Gene3D" id="3.10.180.10">
    <property type="entry name" value="2,3-Dihydroxybiphenyl 1,2-Dioxygenase, domain 1"/>
    <property type="match status" value="1"/>
</dbReference>
<keyword evidence="3" id="KW-0456">Lyase</keyword>
<accession>A0ABS4GNM1</accession>
<keyword evidence="4" id="KW-1185">Reference proteome</keyword>
<dbReference type="InterPro" id="IPR018146">
    <property type="entry name" value="Glyoxalase_1_CS"/>
</dbReference>
<sequence length="123" mass="14249">MKRLEHVGIMVKDLDLSIQFYQKAFGLVLRRRQFLNETVELAFLHFPEQADMEIELVAGRNMDEVEGLVNHLAFRVDNISEEIERLTKMGVEMVDTESRLILGDVKIAFFKGPNGEKLELVER</sequence>
<organism evidence="3 4">
    <name type="scientific">Ammoniphilus resinae</name>
    <dbReference type="NCBI Taxonomy" id="861532"/>
    <lineage>
        <taxon>Bacteria</taxon>
        <taxon>Bacillati</taxon>
        <taxon>Bacillota</taxon>
        <taxon>Bacilli</taxon>
        <taxon>Bacillales</taxon>
        <taxon>Paenibacillaceae</taxon>
        <taxon>Aneurinibacillus group</taxon>
        <taxon>Ammoniphilus</taxon>
    </lineage>
</organism>
<dbReference type="GO" id="GO:0004462">
    <property type="term" value="F:lactoylglutathione lyase activity"/>
    <property type="evidence" value="ECO:0007669"/>
    <property type="project" value="UniProtKB-EC"/>
</dbReference>
<protein>
    <submittedName>
        <fullName evidence="3">Lactoylglutathione lyase</fullName>
        <ecNumber evidence="3">4.4.1.5</ecNumber>
    </submittedName>
</protein>
<proteinExistence type="predicted"/>
<evidence type="ECO:0000259" key="2">
    <source>
        <dbReference type="PROSITE" id="PS51819"/>
    </source>
</evidence>